<evidence type="ECO:0000256" key="4">
    <source>
        <dbReference type="ARBA" id="ARBA00023136"/>
    </source>
</evidence>
<feature type="transmembrane region" description="Helical" evidence="5">
    <location>
        <begin position="157"/>
        <end position="178"/>
    </location>
</feature>
<dbReference type="PANTHER" id="PTHR30520">
    <property type="entry name" value="FORMATE TRANSPORTER-RELATED"/>
    <property type="match status" value="1"/>
</dbReference>
<dbReference type="GO" id="GO:0005886">
    <property type="term" value="C:plasma membrane"/>
    <property type="evidence" value="ECO:0007669"/>
    <property type="project" value="TreeGrafter"/>
</dbReference>
<keyword evidence="3 5" id="KW-1133">Transmembrane helix</keyword>
<reference evidence="6 7" key="1">
    <citation type="submission" date="2019-01" db="EMBL/GenBank/DDBJ databases">
        <title>Draft Genome Sequences of Helcococcus ovis Strains Isolated from the Uterus and Vagina of Dairy Cows with Metritis.</title>
        <authorList>
            <person name="Cunha F."/>
            <person name="Jeon S.J."/>
            <person name="Kutzer P."/>
            <person name="Galvao K.N."/>
        </authorList>
    </citation>
    <scope>NUCLEOTIDE SEQUENCE [LARGE SCALE GENOMIC DNA]</scope>
    <source>
        <strain evidence="6 7">KG-37</strain>
    </source>
</reference>
<dbReference type="OrthoDB" id="9786493at2"/>
<gene>
    <name evidence="6" type="ORF">EQF91_06045</name>
</gene>
<comment type="subcellular location">
    <subcellularLocation>
        <location evidence="1">Membrane</location>
        <topology evidence="1">Multi-pass membrane protein</topology>
    </subcellularLocation>
</comment>
<dbReference type="Gene3D" id="1.20.1080.10">
    <property type="entry name" value="Glycerol uptake facilitator protein"/>
    <property type="match status" value="1"/>
</dbReference>
<evidence type="ECO:0000256" key="2">
    <source>
        <dbReference type="ARBA" id="ARBA00022692"/>
    </source>
</evidence>
<feature type="transmembrane region" description="Helical" evidence="5">
    <location>
        <begin position="65"/>
        <end position="84"/>
    </location>
</feature>
<evidence type="ECO:0000313" key="7">
    <source>
        <dbReference type="Proteomes" id="UP000297454"/>
    </source>
</evidence>
<accession>A0A4R9C0H5</accession>
<evidence type="ECO:0000256" key="3">
    <source>
        <dbReference type="ARBA" id="ARBA00022989"/>
    </source>
</evidence>
<dbReference type="Proteomes" id="UP000297454">
    <property type="component" value="Unassembled WGS sequence"/>
</dbReference>
<dbReference type="RefSeq" id="WP_134711833.1">
    <property type="nucleotide sequence ID" value="NZ_CP119081.1"/>
</dbReference>
<dbReference type="GeneID" id="97031323"/>
<dbReference type="InterPro" id="IPR000292">
    <property type="entry name" value="For/NO2_transpt"/>
</dbReference>
<feature type="transmembrane region" description="Helical" evidence="5">
    <location>
        <begin position="105"/>
        <end position="127"/>
    </location>
</feature>
<dbReference type="InterPro" id="IPR023271">
    <property type="entry name" value="Aquaporin-like"/>
</dbReference>
<dbReference type="Pfam" id="PF01226">
    <property type="entry name" value="Form_Nir_trans"/>
    <property type="match status" value="1"/>
</dbReference>
<proteinExistence type="predicted"/>
<protein>
    <submittedName>
        <fullName evidence="6">Formate-nitrite transporter</fullName>
    </submittedName>
</protein>
<evidence type="ECO:0000256" key="1">
    <source>
        <dbReference type="ARBA" id="ARBA00004141"/>
    </source>
</evidence>
<evidence type="ECO:0000313" key="6">
    <source>
        <dbReference type="EMBL" id="TFF65292.1"/>
    </source>
</evidence>
<name>A0A4R9C0H5_9FIRM</name>
<organism evidence="6 7">
    <name type="scientific">Helcococcus ovis</name>
    <dbReference type="NCBI Taxonomy" id="72026"/>
    <lineage>
        <taxon>Bacteria</taxon>
        <taxon>Bacillati</taxon>
        <taxon>Bacillota</taxon>
        <taxon>Tissierellia</taxon>
        <taxon>Tissierellales</taxon>
        <taxon>Peptoniphilaceae</taxon>
        <taxon>Helcococcus</taxon>
    </lineage>
</organism>
<keyword evidence="7" id="KW-1185">Reference proteome</keyword>
<evidence type="ECO:0000256" key="5">
    <source>
        <dbReference type="SAM" id="Phobius"/>
    </source>
</evidence>
<sequence length="265" mass="29065">MKESLFIEKITYNCNKKIDLIEKSIARYALRSIFAGAALAMTTLAGVVAADYLNTIHPNLGKFMYAFLFSWGLIYILFLNAELATSNMMYLTAGTYLRKIKFSKAVKILLVCTFFNLVGAAAIGILVSNTSVLHSLKDTSMLVKIVECKLAHSSSEIMSGGILANVFVNIAIIAFMLVKDENAKVGIILSAIFMFVYLGLDHVIANFGSFSLVGFSQYGKNVIGLNIVNVIRQWTFAFLGNLVGGGLILGFGYAWLNNKDVVYKD</sequence>
<feature type="transmembrane region" description="Helical" evidence="5">
    <location>
        <begin position="33"/>
        <end position="53"/>
    </location>
</feature>
<dbReference type="GO" id="GO:0015499">
    <property type="term" value="F:formate transmembrane transporter activity"/>
    <property type="evidence" value="ECO:0007669"/>
    <property type="project" value="TreeGrafter"/>
</dbReference>
<dbReference type="PANTHER" id="PTHR30520:SF8">
    <property type="entry name" value="NITRITE TRANSPORTER NIRC"/>
    <property type="match status" value="1"/>
</dbReference>
<feature type="transmembrane region" description="Helical" evidence="5">
    <location>
        <begin position="185"/>
        <end position="205"/>
    </location>
</feature>
<dbReference type="EMBL" id="SCFR01000021">
    <property type="protein sequence ID" value="TFF65292.1"/>
    <property type="molecule type" value="Genomic_DNA"/>
</dbReference>
<keyword evidence="4 5" id="KW-0472">Membrane</keyword>
<keyword evidence="2 5" id="KW-0812">Transmembrane</keyword>
<feature type="transmembrane region" description="Helical" evidence="5">
    <location>
        <begin position="234"/>
        <end position="256"/>
    </location>
</feature>
<comment type="caution">
    <text evidence="6">The sequence shown here is derived from an EMBL/GenBank/DDBJ whole genome shotgun (WGS) entry which is preliminary data.</text>
</comment>
<dbReference type="AlphaFoldDB" id="A0A4R9C0H5"/>